<keyword evidence="3 7" id="KW-0808">Transferase</keyword>
<dbReference type="InterPro" id="IPR050426">
    <property type="entry name" value="Glycosyltransferase_28"/>
</dbReference>
<dbReference type="AlphaFoldDB" id="A0A919RF19"/>
<dbReference type="Gene3D" id="3.40.50.2000">
    <property type="entry name" value="Glycogen Phosphorylase B"/>
    <property type="match status" value="2"/>
</dbReference>
<feature type="domain" description="Erythromycin biosynthesis protein CIII-like N-terminal" evidence="6">
    <location>
        <begin position="22"/>
        <end position="252"/>
    </location>
</feature>
<dbReference type="SUPFAM" id="SSF53756">
    <property type="entry name" value="UDP-Glycosyltransferase/glycogen phosphorylase"/>
    <property type="match status" value="1"/>
</dbReference>
<accession>A0A919RF19</accession>
<dbReference type="CDD" id="cd03784">
    <property type="entry name" value="GT1_Gtf-like"/>
    <property type="match status" value="1"/>
</dbReference>
<keyword evidence="4" id="KW-0045">Antibiotic biosynthesis</keyword>
<dbReference type="Pfam" id="PF06722">
    <property type="entry name" value="EryCIII-like_C"/>
    <property type="match status" value="1"/>
</dbReference>
<evidence type="ECO:0000256" key="4">
    <source>
        <dbReference type="ARBA" id="ARBA00023194"/>
    </source>
</evidence>
<reference evidence="7" key="1">
    <citation type="submission" date="2021-01" db="EMBL/GenBank/DDBJ databases">
        <title>Whole genome shotgun sequence of Sinosporangium siamense NBRC 109515.</title>
        <authorList>
            <person name="Komaki H."/>
            <person name="Tamura T."/>
        </authorList>
    </citation>
    <scope>NUCLEOTIDE SEQUENCE</scope>
    <source>
        <strain evidence="7">NBRC 109515</strain>
    </source>
</reference>
<organism evidence="7 8">
    <name type="scientific">Sinosporangium siamense</name>
    <dbReference type="NCBI Taxonomy" id="1367973"/>
    <lineage>
        <taxon>Bacteria</taxon>
        <taxon>Bacillati</taxon>
        <taxon>Actinomycetota</taxon>
        <taxon>Actinomycetes</taxon>
        <taxon>Streptosporangiales</taxon>
        <taxon>Streptosporangiaceae</taxon>
        <taxon>Sinosporangium</taxon>
    </lineage>
</organism>
<name>A0A919RF19_9ACTN</name>
<comment type="similarity">
    <text evidence="1">Belongs to the glycosyltransferase 28 family.</text>
</comment>
<evidence type="ECO:0000256" key="3">
    <source>
        <dbReference type="ARBA" id="ARBA00022679"/>
    </source>
</evidence>
<evidence type="ECO:0000313" key="8">
    <source>
        <dbReference type="Proteomes" id="UP000606172"/>
    </source>
</evidence>
<dbReference type="InterPro" id="IPR002213">
    <property type="entry name" value="UDP_glucos_trans"/>
</dbReference>
<protein>
    <submittedName>
        <fullName evidence="7">Glycosyl transferase</fullName>
    </submittedName>
</protein>
<dbReference type="InterPro" id="IPR048284">
    <property type="entry name" value="EryCIII-like_N"/>
</dbReference>
<dbReference type="GO" id="GO:0008194">
    <property type="term" value="F:UDP-glycosyltransferase activity"/>
    <property type="evidence" value="ECO:0007669"/>
    <property type="project" value="InterPro"/>
</dbReference>
<sequence>MRVLFTAYAEKAHFLGMVPLAWAMQNAGHEVRVASQPELTDVITRAGLIAVPVGKDHILHKLDHGHDPGADFDFDFAETREEKLTWDYVKSGYGDLFVPWWARVVNDPMIGQLTEFAQQWKPDLVIWEPVTFAGAIAAKVCGAAHARFLWSIDLFAMMRARYMQFVNEKQDVRQDALRRWIDNRAERFGASFSEDMASGHFTIDCLPPSVRLRFDVDVKYQSMRYVPYNGVAELPRWLREDPERPRVAITLGTSATERVGNLPISVQNVLDAVADLDIEVVATLPEEEQAKLTAVPDNTRLVPFVPLDALAPTCSAVINHGGGGTFMTTLVRGVPQLILPFMFDDAMRARRLAAAGAGMSMEKGDVSTDTVRTKLLALLEQPSYKENAAKLRDEAMSMPSPSDFVPELERLTAEHRDAAVSGA</sequence>
<dbReference type="NCBIfam" id="TIGR04516">
    <property type="entry name" value="glycosyl_450act"/>
    <property type="match status" value="1"/>
</dbReference>
<evidence type="ECO:0000256" key="1">
    <source>
        <dbReference type="ARBA" id="ARBA00006962"/>
    </source>
</evidence>
<proteinExistence type="inferred from homology"/>
<dbReference type="FunFam" id="3.40.50.2000:FF:000072">
    <property type="entry name" value="Glycosyl transferase"/>
    <property type="match status" value="1"/>
</dbReference>
<dbReference type="EMBL" id="BOOW01000006">
    <property type="protein sequence ID" value="GII90686.1"/>
    <property type="molecule type" value="Genomic_DNA"/>
</dbReference>
<dbReference type="InterPro" id="IPR030953">
    <property type="entry name" value="Glycosyl_450act"/>
</dbReference>
<evidence type="ECO:0000259" key="6">
    <source>
        <dbReference type="Pfam" id="PF21036"/>
    </source>
</evidence>
<dbReference type="PANTHER" id="PTHR48050:SF13">
    <property type="entry name" value="STEROL 3-BETA-GLUCOSYLTRANSFERASE UGT80A2"/>
    <property type="match status" value="1"/>
</dbReference>
<evidence type="ECO:0000313" key="7">
    <source>
        <dbReference type="EMBL" id="GII90686.1"/>
    </source>
</evidence>
<dbReference type="Pfam" id="PF21036">
    <property type="entry name" value="EryCIII-like_N"/>
    <property type="match status" value="1"/>
</dbReference>
<dbReference type="GO" id="GO:0017000">
    <property type="term" value="P:antibiotic biosynthetic process"/>
    <property type="evidence" value="ECO:0007669"/>
    <property type="project" value="UniProtKB-KW"/>
</dbReference>
<dbReference type="RefSeq" id="WP_204021247.1">
    <property type="nucleotide sequence ID" value="NZ_BOOW01000006.1"/>
</dbReference>
<gene>
    <name evidence="7" type="ORF">Ssi02_09170</name>
</gene>
<dbReference type="InterPro" id="IPR010610">
    <property type="entry name" value="EryCIII-like_C"/>
</dbReference>
<feature type="domain" description="Erythromycin biosynthesis protein CIII-like C-terminal" evidence="5">
    <location>
        <begin position="268"/>
        <end position="411"/>
    </location>
</feature>
<keyword evidence="2" id="KW-0328">Glycosyltransferase</keyword>
<comment type="caution">
    <text evidence="7">The sequence shown here is derived from an EMBL/GenBank/DDBJ whole genome shotgun (WGS) entry which is preliminary data.</text>
</comment>
<evidence type="ECO:0000256" key="2">
    <source>
        <dbReference type="ARBA" id="ARBA00022676"/>
    </source>
</evidence>
<keyword evidence="8" id="KW-1185">Reference proteome</keyword>
<dbReference type="Proteomes" id="UP000606172">
    <property type="component" value="Unassembled WGS sequence"/>
</dbReference>
<evidence type="ECO:0000259" key="5">
    <source>
        <dbReference type="Pfam" id="PF06722"/>
    </source>
</evidence>
<dbReference type="GO" id="GO:0016758">
    <property type="term" value="F:hexosyltransferase activity"/>
    <property type="evidence" value="ECO:0007669"/>
    <property type="project" value="UniProtKB-ARBA"/>
</dbReference>
<dbReference type="PANTHER" id="PTHR48050">
    <property type="entry name" value="STEROL 3-BETA-GLUCOSYLTRANSFERASE"/>
    <property type="match status" value="1"/>
</dbReference>